<accession>T0ZQ06</accession>
<comment type="caution">
    <text evidence="1">The sequence shown here is derived from an EMBL/GenBank/DDBJ whole genome shotgun (WGS) entry which is preliminary data.</text>
</comment>
<reference evidence="1" key="2">
    <citation type="journal article" date="2014" name="ISME J.">
        <title>Microbial stratification in low pH oxic and suboxic macroscopic growths along an acid mine drainage.</title>
        <authorList>
            <person name="Mendez-Garcia C."/>
            <person name="Mesa V."/>
            <person name="Sprenger R.R."/>
            <person name="Richter M."/>
            <person name="Diez M.S."/>
            <person name="Solano J."/>
            <person name="Bargiela R."/>
            <person name="Golyshina O.V."/>
            <person name="Manteca A."/>
            <person name="Ramos J.L."/>
            <person name="Gallego J.R."/>
            <person name="Llorente I."/>
            <person name="Martins Dos Santos V.A."/>
            <person name="Jensen O.N."/>
            <person name="Pelaez A.I."/>
            <person name="Sanchez J."/>
            <person name="Ferrer M."/>
        </authorList>
    </citation>
    <scope>NUCLEOTIDE SEQUENCE</scope>
</reference>
<feature type="non-terminal residue" evidence="1">
    <location>
        <position position="1"/>
    </location>
</feature>
<gene>
    <name evidence="1" type="ORF">B1A_14495</name>
</gene>
<proteinExistence type="predicted"/>
<sequence>PAVAATIQGMNFPKHLGSFTLDSVINNEKEMPGQGVSLLYDAPGVKASVFVYDLGITNIQNGIDSTTVHDQFLQTIGDVMKVHPDAQNLDSDRRLSASGVQLLHAAFQYVESKPGSRDVVFSNLYITGRNGNFILIRTTYSAIDQPQRGYRVEMSFIEALCQVLSATGNNK</sequence>
<dbReference type="AlphaFoldDB" id="T0ZQ06"/>
<evidence type="ECO:0000313" key="1">
    <source>
        <dbReference type="EMBL" id="EQD46728.1"/>
    </source>
</evidence>
<reference evidence="1" key="1">
    <citation type="submission" date="2013-08" db="EMBL/GenBank/DDBJ databases">
        <authorList>
            <person name="Mendez C."/>
            <person name="Richter M."/>
            <person name="Ferrer M."/>
            <person name="Sanchez J."/>
        </authorList>
    </citation>
    <scope>NUCLEOTIDE SEQUENCE</scope>
</reference>
<name>T0ZQ06_9ZZZZ</name>
<protein>
    <recommendedName>
        <fullName evidence="2">DUF1795 domain-containing protein</fullName>
    </recommendedName>
</protein>
<organism evidence="1">
    <name type="scientific">mine drainage metagenome</name>
    <dbReference type="NCBI Taxonomy" id="410659"/>
    <lineage>
        <taxon>unclassified sequences</taxon>
        <taxon>metagenomes</taxon>
        <taxon>ecological metagenomes</taxon>
    </lineage>
</organism>
<evidence type="ECO:0008006" key="2">
    <source>
        <dbReference type="Google" id="ProtNLM"/>
    </source>
</evidence>
<dbReference type="EMBL" id="AUZX01010639">
    <property type="protein sequence ID" value="EQD46728.1"/>
    <property type="molecule type" value="Genomic_DNA"/>
</dbReference>